<dbReference type="InterPro" id="IPR036770">
    <property type="entry name" value="Ankyrin_rpt-contain_sf"/>
</dbReference>
<evidence type="ECO:0000256" key="3">
    <source>
        <dbReference type="PROSITE-ProRule" id="PRU00023"/>
    </source>
</evidence>
<reference evidence="5" key="1">
    <citation type="submission" date="2016-12" db="EMBL/GenBank/DDBJ databases">
        <title>Complete Genome Sequence of Beggiatoa leptomitiformis D-401.</title>
        <authorList>
            <person name="Fomenkov A."/>
            <person name="Vincze T."/>
            <person name="Grabovich M."/>
            <person name="Anton B.P."/>
            <person name="Dubinina G."/>
            <person name="Orlova M."/>
            <person name="Belousova E."/>
            <person name="Roberts R.J."/>
        </authorList>
    </citation>
    <scope>NUCLEOTIDE SEQUENCE [LARGE SCALE GENOMIC DNA]</scope>
    <source>
        <strain evidence="5">D-401</strain>
    </source>
</reference>
<accession>A0A2N9YDW3</accession>
<dbReference type="PANTHER" id="PTHR24171">
    <property type="entry name" value="ANKYRIN REPEAT DOMAIN-CONTAINING PROTEIN 39-RELATED"/>
    <property type="match status" value="1"/>
</dbReference>
<dbReference type="InterPro" id="IPR002110">
    <property type="entry name" value="Ankyrin_rpt"/>
</dbReference>
<dbReference type="Proteomes" id="UP000234271">
    <property type="component" value="Chromosome"/>
</dbReference>
<evidence type="ECO:0000256" key="1">
    <source>
        <dbReference type="ARBA" id="ARBA00022737"/>
    </source>
</evidence>
<name>A0A2N9YDW3_9GAMM</name>
<feature type="repeat" description="ANK" evidence="3">
    <location>
        <begin position="85"/>
        <end position="117"/>
    </location>
</feature>
<keyword evidence="5" id="KW-1185">Reference proteome</keyword>
<dbReference type="SUPFAM" id="SSF48403">
    <property type="entry name" value="Ankyrin repeat"/>
    <property type="match status" value="1"/>
</dbReference>
<dbReference type="OrthoDB" id="307920at2"/>
<protein>
    <submittedName>
        <fullName evidence="4">Uncharacterized protein</fullName>
    </submittedName>
</protein>
<evidence type="ECO:0000256" key="2">
    <source>
        <dbReference type="ARBA" id="ARBA00023043"/>
    </source>
</evidence>
<dbReference type="AlphaFoldDB" id="A0A2N9YDW3"/>
<keyword evidence="2 3" id="KW-0040">ANK repeat</keyword>
<dbReference type="PRINTS" id="PR01415">
    <property type="entry name" value="ANKYRIN"/>
</dbReference>
<proteinExistence type="predicted"/>
<dbReference type="Pfam" id="PF12796">
    <property type="entry name" value="Ank_2"/>
    <property type="match status" value="1"/>
</dbReference>
<sequence>MDWTVISTSGYIVGMQKLLTAGFDINTQDTRGNTPLHYACGWGLKDSERQAKRFGIPLNQMEIEHADFVVFLLKNGANPNIHNKQQETPLMSAIYHGRIATIKHLLNSGANVNFQTDSGYTPLMLATYHCYQDIVQLLLDFGADSSVKKTVNSYGATMDVTQYQCKTK</sequence>
<keyword evidence="1" id="KW-0677">Repeat</keyword>
<feature type="repeat" description="ANK" evidence="3">
    <location>
        <begin position="118"/>
        <end position="150"/>
    </location>
</feature>
<evidence type="ECO:0000313" key="5">
    <source>
        <dbReference type="Proteomes" id="UP000234271"/>
    </source>
</evidence>
<organism evidence="4 5">
    <name type="scientific">Beggiatoa leptomitoformis</name>
    <dbReference type="NCBI Taxonomy" id="288004"/>
    <lineage>
        <taxon>Bacteria</taxon>
        <taxon>Pseudomonadati</taxon>
        <taxon>Pseudomonadota</taxon>
        <taxon>Gammaproteobacteria</taxon>
        <taxon>Thiotrichales</taxon>
        <taxon>Thiotrichaceae</taxon>
        <taxon>Beggiatoa</taxon>
    </lineage>
</organism>
<dbReference type="Gene3D" id="1.25.40.20">
    <property type="entry name" value="Ankyrin repeat-containing domain"/>
    <property type="match status" value="2"/>
</dbReference>
<dbReference type="SMART" id="SM00248">
    <property type="entry name" value="ANK"/>
    <property type="match status" value="3"/>
</dbReference>
<gene>
    <name evidence="4" type="ORF">BLE401_08160</name>
</gene>
<dbReference type="RefSeq" id="WP_062154551.1">
    <property type="nucleotide sequence ID" value="NZ_CP012373.2"/>
</dbReference>
<dbReference type="EMBL" id="CP018889">
    <property type="protein sequence ID" value="AUI68678.1"/>
    <property type="molecule type" value="Genomic_DNA"/>
</dbReference>
<evidence type="ECO:0000313" key="4">
    <source>
        <dbReference type="EMBL" id="AUI68678.1"/>
    </source>
</evidence>
<dbReference type="PROSITE" id="PS50297">
    <property type="entry name" value="ANK_REP_REGION"/>
    <property type="match status" value="2"/>
</dbReference>
<dbReference type="PANTHER" id="PTHR24171:SF9">
    <property type="entry name" value="ANKYRIN REPEAT DOMAIN-CONTAINING PROTEIN 39"/>
    <property type="match status" value="1"/>
</dbReference>
<dbReference type="PROSITE" id="PS50088">
    <property type="entry name" value="ANK_REPEAT"/>
    <property type="match status" value="2"/>
</dbReference>